<dbReference type="EMBL" id="CAUOFW020009268">
    <property type="protein sequence ID" value="CAK9185276.1"/>
    <property type="molecule type" value="Genomic_DNA"/>
</dbReference>
<protein>
    <submittedName>
        <fullName evidence="1">Uncharacterized protein</fullName>
    </submittedName>
</protein>
<evidence type="ECO:0000313" key="2">
    <source>
        <dbReference type="Proteomes" id="UP001642360"/>
    </source>
</evidence>
<proteinExistence type="predicted"/>
<evidence type="ECO:0000313" key="1">
    <source>
        <dbReference type="EMBL" id="CAK9185276.1"/>
    </source>
</evidence>
<sequence>MGRNGVKGINSKVMAQLLKSAIIDERRGSDTGENINIGSFKEDFGKKIMDDQEDEQRRMILEVEEGHCNAQIASWVSSDRNGSMGILEVPSSTFLSVKQGGVRDPNLSADKCHATVNHDPRVSNAISDRAIVCFG</sequence>
<keyword evidence="2" id="KW-1185">Reference proteome</keyword>
<gene>
    <name evidence="1" type="ORF">ILEXP_LOCUS55664</name>
</gene>
<accession>A0ABC8UW17</accession>
<reference evidence="1 2" key="1">
    <citation type="submission" date="2024-02" db="EMBL/GenBank/DDBJ databases">
        <authorList>
            <person name="Vignale AGUSTIN F."/>
            <person name="Sosa J E."/>
            <person name="Modenutti C."/>
        </authorList>
    </citation>
    <scope>NUCLEOTIDE SEQUENCE [LARGE SCALE GENOMIC DNA]</scope>
</reference>
<comment type="caution">
    <text evidence="1">The sequence shown here is derived from an EMBL/GenBank/DDBJ whole genome shotgun (WGS) entry which is preliminary data.</text>
</comment>
<name>A0ABC8UW17_9AQUA</name>
<organism evidence="1 2">
    <name type="scientific">Ilex paraguariensis</name>
    <name type="common">yerba mate</name>
    <dbReference type="NCBI Taxonomy" id="185542"/>
    <lineage>
        <taxon>Eukaryota</taxon>
        <taxon>Viridiplantae</taxon>
        <taxon>Streptophyta</taxon>
        <taxon>Embryophyta</taxon>
        <taxon>Tracheophyta</taxon>
        <taxon>Spermatophyta</taxon>
        <taxon>Magnoliopsida</taxon>
        <taxon>eudicotyledons</taxon>
        <taxon>Gunneridae</taxon>
        <taxon>Pentapetalae</taxon>
        <taxon>asterids</taxon>
        <taxon>campanulids</taxon>
        <taxon>Aquifoliales</taxon>
        <taxon>Aquifoliaceae</taxon>
        <taxon>Ilex</taxon>
    </lineage>
</organism>
<dbReference type="Proteomes" id="UP001642360">
    <property type="component" value="Unassembled WGS sequence"/>
</dbReference>
<dbReference type="AlphaFoldDB" id="A0ABC8UW17"/>